<evidence type="ECO:0000313" key="4">
    <source>
        <dbReference type="Proteomes" id="UP000007800"/>
    </source>
</evidence>
<feature type="compositionally biased region" description="Basic and acidic residues" evidence="1">
    <location>
        <begin position="46"/>
        <end position="56"/>
    </location>
</feature>
<dbReference type="Proteomes" id="UP000007800">
    <property type="component" value="Unassembled WGS sequence"/>
</dbReference>
<evidence type="ECO:0000313" key="3">
    <source>
        <dbReference type="EMBL" id="EER07572.1"/>
    </source>
</evidence>
<organism evidence="4">
    <name type="scientific">Perkinsus marinus (strain ATCC 50983 / TXsc)</name>
    <dbReference type="NCBI Taxonomy" id="423536"/>
    <lineage>
        <taxon>Eukaryota</taxon>
        <taxon>Sar</taxon>
        <taxon>Alveolata</taxon>
        <taxon>Perkinsozoa</taxon>
        <taxon>Perkinsea</taxon>
        <taxon>Perkinsida</taxon>
        <taxon>Perkinsidae</taxon>
        <taxon>Perkinsus</taxon>
    </lineage>
</organism>
<keyword evidence="2" id="KW-0472">Membrane</keyword>
<dbReference type="InParanoid" id="C5L6R9"/>
<dbReference type="EMBL" id="GG679836">
    <property type="protein sequence ID" value="EER07572.1"/>
    <property type="molecule type" value="Genomic_DNA"/>
</dbReference>
<name>C5L6R9_PERM5</name>
<sequence length="68" mass="7748">MFDGLMGGLIAIAIIFFIAALIIGWLGWERRRQIKYEEKQLPEKSFIDEEASHASENEPQNKPTNITA</sequence>
<evidence type="ECO:0000256" key="1">
    <source>
        <dbReference type="SAM" id="MobiDB-lite"/>
    </source>
</evidence>
<dbReference type="AlphaFoldDB" id="C5L6R9"/>
<feature type="compositionally biased region" description="Polar residues" evidence="1">
    <location>
        <begin position="57"/>
        <end position="68"/>
    </location>
</feature>
<keyword evidence="2" id="KW-0812">Transmembrane</keyword>
<keyword evidence="4" id="KW-1185">Reference proteome</keyword>
<gene>
    <name evidence="3" type="ORF">Pmar_PMAR022109</name>
</gene>
<keyword evidence="2" id="KW-1133">Transmembrane helix</keyword>
<dbReference type="GeneID" id="9041813"/>
<evidence type="ECO:0000256" key="2">
    <source>
        <dbReference type="SAM" id="Phobius"/>
    </source>
</evidence>
<protein>
    <submittedName>
        <fullName evidence="3">Uncharacterized protein</fullName>
    </submittedName>
</protein>
<accession>C5L6R9</accession>
<feature type="region of interest" description="Disordered" evidence="1">
    <location>
        <begin position="46"/>
        <end position="68"/>
    </location>
</feature>
<proteinExistence type="predicted"/>
<dbReference type="RefSeq" id="XP_002775756.1">
    <property type="nucleotide sequence ID" value="XM_002775710.1"/>
</dbReference>
<feature type="transmembrane region" description="Helical" evidence="2">
    <location>
        <begin position="6"/>
        <end position="28"/>
    </location>
</feature>
<dbReference type="OMA" id="GWLGWER"/>
<reference evidence="3 4" key="1">
    <citation type="submission" date="2008-07" db="EMBL/GenBank/DDBJ databases">
        <authorList>
            <person name="El-Sayed N."/>
            <person name="Caler E."/>
            <person name="Inman J."/>
            <person name="Amedeo P."/>
            <person name="Hass B."/>
            <person name="Wortman J."/>
        </authorList>
    </citation>
    <scope>NUCLEOTIDE SEQUENCE [LARGE SCALE GENOMIC DNA]</scope>
    <source>
        <strain evidence="4">ATCC 50983 / TXsc</strain>
    </source>
</reference>